<sequence length="647" mass="73186">MKLKAYVKQLAYIDKKKIDVRKGVRQGIVMFIPLLYGLLFNDFPSALLMSIGTLAHIYAFDWTFTSRIRIVSLTSLSFVIAMMLGTLTTGNPIVFAIFLLMFSVIPYYIFTTLNVPGPSSTFFIIAYSLSIVMPQHPEDFLYRGAMVGVGGLLSLLIIVVDHLIKRDSQEANAIKSEYQLLQKLVHHFNDQAQFNDLTKVAVKTLITTSETLNTTGSSLQKRSVDYQRAVLLHQWAEGVYSELLELNAKGIRPMPPVIKNMIDHVTDTIVNPTSTREVWKEQIDIDDKFEELVNLIFKIDETLSSTDVRVKENIVVRSPQYSHRLLNHLTPESAAFVATMKYALIMGISILVALVFDLERAYWVPLSAHTVLLGGTNIASLQRAVARWLGTTVGVILTAGFLSLDPHIGIIIIVLALSGAITEALVGANYALAMVTITSQVLLLSGLAQGVFTPMIAIPRLLDTTVGIIIAVIGVMIIGRNIASKHLPEIMAEVARVEAQIFHYVFSNQQYPKTYKGYNPLKDKLRMKLKVENMEMMYNRAYGEISSNHKRTQYYYPAIFLLQQIHFKLTQILYDDRGVYLDNRALGDYLVVFENIAKLFECGKHHNELIDLPELKHYVQLRQFLMQLQEIELYDYQNERNPNLLKD</sequence>
<protein>
    <submittedName>
        <fullName evidence="9">FUSC family protein</fullName>
    </submittedName>
</protein>
<evidence type="ECO:0000256" key="6">
    <source>
        <dbReference type="ARBA" id="ARBA00043993"/>
    </source>
</evidence>
<comment type="caution">
    <text evidence="9">The sequence shown here is derived from an EMBL/GenBank/DDBJ whole genome shotgun (WGS) entry which is preliminary data.</text>
</comment>
<reference evidence="9 10" key="1">
    <citation type="submission" date="2023-08" db="EMBL/GenBank/DDBJ databases">
        <title>Whole genome sequencing of Staphylococcus chromogenes NNSch 2386.</title>
        <authorList>
            <person name="Kropotov V.S."/>
            <person name="Boriskina E.V."/>
            <person name="Gordinskaya N.A."/>
            <person name="Shkurkina I.S."/>
            <person name="Kryazhev D.V."/>
            <person name="Alekseeva A.E."/>
            <person name="Makhova M.A."/>
        </authorList>
    </citation>
    <scope>NUCLEOTIDE SEQUENCE [LARGE SCALE GENOMIC DNA]</scope>
    <source>
        <strain evidence="9 10">NNSch 2386</strain>
    </source>
</reference>
<dbReference type="AlphaFoldDB" id="A0ABD5AU99"/>
<dbReference type="PANTHER" id="PTHR30509">
    <property type="entry name" value="P-HYDROXYBENZOIC ACID EFFLUX PUMP SUBUNIT-RELATED"/>
    <property type="match status" value="1"/>
</dbReference>
<name>A0ABD5AU99_STACR</name>
<feature type="transmembrane region" description="Helical" evidence="7">
    <location>
        <begin position="23"/>
        <end position="40"/>
    </location>
</feature>
<keyword evidence="3 7" id="KW-0812">Transmembrane</keyword>
<feature type="transmembrane region" description="Helical" evidence="7">
    <location>
        <begin position="334"/>
        <end position="356"/>
    </location>
</feature>
<dbReference type="InterPro" id="IPR049453">
    <property type="entry name" value="Memb_transporter_dom"/>
</dbReference>
<evidence type="ECO:0000256" key="3">
    <source>
        <dbReference type="ARBA" id="ARBA00022692"/>
    </source>
</evidence>
<dbReference type="EMBL" id="JAVGJF010000009">
    <property type="protein sequence ID" value="MDQ7174893.1"/>
    <property type="molecule type" value="Genomic_DNA"/>
</dbReference>
<keyword evidence="4 7" id="KW-1133">Transmembrane helix</keyword>
<gene>
    <name evidence="9" type="ORF">RCF65_02710</name>
</gene>
<evidence type="ECO:0000313" key="10">
    <source>
        <dbReference type="Proteomes" id="UP001240157"/>
    </source>
</evidence>
<evidence type="ECO:0000256" key="4">
    <source>
        <dbReference type="ARBA" id="ARBA00022989"/>
    </source>
</evidence>
<evidence type="ECO:0000256" key="2">
    <source>
        <dbReference type="ARBA" id="ARBA00022475"/>
    </source>
</evidence>
<feature type="transmembrane region" description="Helical" evidence="7">
    <location>
        <begin position="464"/>
        <end position="483"/>
    </location>
</feature>
<evidence type="ECO:0000256" key="7">
    <source>
        <dbReference type="SAM" id="Phobius"/>
    </source>
</evidence>
<comment type="subcellular location">
    <subcellularLocation>
        <location evidence="1">Cell membrane</location>
        <topology evidence="1">Multi-pass membrane protein</topology>
    </subcellularLocation>
</comment>
<dbReference type="Pfam" id="PF13515">
    <property type="entry name" value="FUSC_2"/>
    <property type="match status" value="1"/>
</dbReference>
<organism evidence="9 10">
    <name type="scientific">Staphylococcus chromogenes</name>
    <name type="common">Staphylococcus hyicus subsp. chromogenes</name>
    <dbReference type="NCBI Taxonomy" id="46126"/>
    <lineage>
        <taxon>Bacteria</taxon>
        <taxon>Bacillati</taxon>
        <taxon>Bacillota</taxon>
        <taxon>Bacilli</taxon>
        <taxon>Bacillales</taxon>
        <taxon>Staphylococcaceae</taxon>
        <taxon>Staphylococcus</taxon>
    </lineage>
</organism>
<evidence type="ECO:0000259" key="8">
    <source>
        <dbReference type="Pfam" id="PF13515"/>
    </source>
</evidence>
<evidence type="ECO:0000256" key="5">
    <source>
        <dbReference type="ARBA" id="ARBA00023136"/>
    </source>
</evidence>
<keyword evidence="2" id="KW-1003">Cell membrane</keyword>
<dbReference type="PANTHER" id="PTHR30509:SF9">
    <property type="entry name" value="MULTIDRUG RESISTANCE PROTEIN MDTO"/>
    <property type="match status" value="1"/>
</dbReference>
<proteinExistence type="inferred from homology"/>
<evidence type="ECO:0000313" key="9">
    <source>
        <dbReference type="EMBL" id="MDQ7174893.1"/>
    </source>
</evidence>
<accession>A0ABD5AU99</accession>
<keyword evidence="5 7" id="KW-0472">Membrane</keyword>
<dbReference type="Proteomes" id="UP001240157">
    <property type="component" value="Unassembled WGS sequence"/>
</dbReference>
<dbReference type="RefSeq" id="WP_229717265.1">
    <property type="nucleotide sequence ID" value="NZ_BMDK01000001.1"/>
</dbReference>
<feature type="domain" description="Integral membrane bound transporter" evidence="8">
    <location>
        <begin position="349"/>
        <end position="473"/>
    </location>
</feature>
<dbReference type="GO" id="GO:0005886">
    <property type="term" value="C:plasma membrane"/>
    <property type="evidence" value="ECO:0007669"/>
    <property type="project" value="UniProtKB-SubCell"/>
</dbReference>
<feature type="transmembrane region" description="Helical" evidence="7">
    <location>
        <begin position="140"/>
        <end position="160"/>
    </location>
</feature>
<comment type="similarity">
    <text evidence="6">Belongs to the YccS/YhfK family.</text>
</comment>
<evidence type="ECO:0000256" key="1">
    <source>
        <dbReference type="ARBA" id="ARBA00004651"/>
    </source>
</evidence>